<sequence length="130" mass="13554">MSAESDRRRTGRSAGHDGAAGASRPLPQGDTFYTPGAGRVRREIERRSAVALVWLHNAPGLLLPATVGAVLIAGLVVSGVIGAALLVLLAAFFGWLAFLAWPRLRSGERAMRVVAVGVLLGLGLLQSGVF</sequence>
<protein>
    <submittedName>
        <fullName evidence="3">Uncharacterized protein</fullName>
    </submittedName>
</protein>
<reference evidence="3 4" key="1">
    <citation type="submission" date="2020-08" db="EMBL/GenBank/DDBJ databases">
        <title>Sequencing the genomes of 1000 actinobacteria strains.</title>
        <authorList>
            <person name="Klenk H.-P."/>
        </authorList>
    </citation>
    <scope>NUCLEOTIDE SEQUENCE [LARGE SCALE GENOMIC DNA]</scope>
    <source>
        <strain evidence="3 4">DSM 44593</strain>
    </source>
</reference>
<dbReference type="InterPro" id="IPR046549">
    <property type="entry name" value="DUF6703"/>
</dbReference>
<keyword evidence="2" id="KW-1133">Transmembrane helix</keyword>
<evidence type="ECO:0000313" key="4">
    <source>
        <dbReference type="Proteomes" id="UP000578077"/>
    </source>
</evidence>
<accession>A0A841E283</accession>
<proteinExistence type="predicted"/>
<dbReference type="RefSeq" id="WP_312862353.1">
    <property type="nucleotide sequence ID" value="NZ_BAABKT010000003.1"/>
</dbReference>
<dbReference type="AlphaFoldDB" id="A0A841E283"/>
<gene>
    <name evidence="3" type="ORF">HNR25_000887</name>
</gene>
<keyword evidence="2" id="KW-0812">Transmembrane</keyword>
<dbReference type="EMBL" id="JACHLY010000001">
    <property type="protein sequence ID" value="MBB5997136.1"/>
    <property type="molecule type" value="Genomic_DNA"/>
</dbReference>
<evidence type="ECO:0000256" key="1">
    <source>
        <dbReference type="SAM" id="MobiDB-lite"/>
    </source>
</evidence>
<keyword evidence="2" id="KW-0472">Membrane</keyword>
<feature type="transmembrane region" description="Helical" evidence="2">
    <location>
        <begin position="49"/>
        <end position="74"/>
    </location>
</feature>
<feature type="transmembrane region" description="Helical" evidence="2">
    <location>
        <begin position="113"/>
        <end position="129"/>
    </location>
</feature>
<dbReference type="Proteomes" id="UP000578077">
    <property type="component" value="Unassembled WGS sequence"/>
</dbReference>
<organism evidence="3 4">
    <name type="scientific">Streptomonospora salina</name>
    <dbReference type="NCBI Taxonomy" id="104205"/>
    <lineage>
        <taxon>Bacteria</taxon>
        <taxon>Bacillati</taxon>
        <taxon>Actinomycetota</taxon>
        <taxon>Actinomycetes</taxon>
        <taxon>Streptosporangiales</taxon>
        <taxon>Nocardiopsidaceae</taxon>
        <taxon>Streptomonospora</taxon>
    </lineage>
</organism>
<evidence type="ECO:0000313" key="3">
    <source>
        <dbReference type="EMBL" id="MBB5997136.1"/>
    </source>
</evidence>
<name>A0A841E283_9ACTN</name>
<keyword evidence="4" id="KW-1185">Reference proteome</keyword>
<feature type="transmembrane region" description="Helical" evidence="2">
    <location>
        <begin position="80"/>
        <end position="101"/>
    </location>
</feature>
<dbReference type="Pfam" id="PF20444">
    <property type="entry name" value="DUF6703"/>
    <property type="match status" value="1"/>
</dbReference>
<evidence type="ECO:0000256" key="2">
    <source>
        <dbReference type="SAM" id="Phobius"/>
    </source>
</evidence>
<feature type="region of interest" description="Disordered" evidence="1">
    <location>
        <begin position="1"/>
        <end position="37"/>
    </location>
</feature>
<comment type="caution">
    <text evidence="3">The sequence shown here is derived from an EMBL/GenBank/DDBJ whole genome shotgun (WGS) entry which is preliminary data.</text>
</comment>